<dbReference type="CDD" id="cd12148">
    <property type="entry name" value="fungal_TF_MHR"/>
    <property type="match status" value="1"/>
</dbReference>
<evidence type="ECO:0000313" key="6">
    <source>
        <dbReference type="EMBL" id="KAK5987150.1"/>
    </source>
</evidence>
<evidence type="ECO:0000256" key="3">
    <source>
        <dbReference type="ARBA" id="ARBA00023242"/>
    </source>
</evidence>
<keyword evidence="3" id="KW-0539">Nucleus</keyword>
<reference evidence="6 7" key="1">
    <citation type="submission" date="2024-01" db="EMBL/GenBank/DDBJ databases">
        <title>Complete genome of Cladobotryum mycophilum ATHUM6906.</title>
        <authorList>
            <person name="Christinaki A.C."/>
            <person name="Myridakis A.I."/>
            <person name="Kouvelis V.N."/>
        </authorList>
    </citation>
    <scope>NUCLEOTIDE SEQUENCE [LARGE SCALE GENOMIC DNA]</scope>
    <source>
        <strain evidence="6 7">ATHUM6906</strain>
    </source>
</reference>
<name>A0ABR0S5U5_9HYPO</name>
<sequence>MPDPIAKFTTVFRATDSHRVKRNRQAVSCTACQRRKSRCDRQHPCGACEKRGGGDVCRYDASAEKSAGGARSREEVQLKLSRLEQMVKSLAASGGGPRAAAATLKDLDAQNAADNVAIGETNVLTNAAGGNYHGATSWTALVESIHDIQDILRADGDEPESTPTQEQDSVDPDVVLGGVSPITTSDVFDSLPPRQDCDRFILAYFNAKFIAVPFIHTHHFRRRYDEFWKDPSSTSPLWTSILFSILSMGAMIIGTKDSPASTPNLVIPPDSKVFMVRAAQCLVAGQYLRAKPYSVEALLMHAHARNVQKQDSDSTLWALYGLCVRLAQRRGYHRDAAKISSKMSPFEAEMRRRVWYQVQSTDLLFSFQNGMPPVVTQEACDVDHPTVLTDEDFDEFSTSLPPPRPNTDPIPILVYATKSKLCRIMRRIMRSALAVDPPPYSETLARNHELEEWHEAMPPCLRIRRISDTSFTDPNYTIMHRLMLQLMYLKCRCILHRPYLTTHKHDAMYDASRQICRSSAMGILEIQAEVDQEMNPGGRMYDDRFMMSSLTLHHFLLAAMVICLDLSESKDIGMEDRARRISMLQTAYNIWLSRSTRSTDATHASKVLRAILNKVETPAAAAVAAPSSNPPPSWMSETPSTSTYSHDHGGGGGGGGGGGEQMPSVLDMSEVNQVPPFNSSSSPSTDYPVNFDEVPSLDEFFNNSDMVDWYSLDQYVQIDSNEGAWKQVFSDMGL</sequence>
<dbReference type="PANTHER" id="PTHR31001">
    <property type="entry name" value="UNCHARACTERIZED TRANSCRIPTIONAL REGULATORY PROTEIN"/>
    <property type="match status" value="1"/>
</dbReference>
<dbReference type="SMART" id="SM00066">
    <property type="entry name" value="GAL4"/>
    <property type="match status" value="1"/>
</dbReference>
<dbReference type="InterPro" id="IPR050613">
    <property type="entry name" value="Sec_Metabolite_Reg"/>
</dbReference>
<dbReference type="InterPro" id="IPR036864">
    <property type="entry name" value="Zn2-C6_fun-type_DNA-bd_sf"/>
</dbReference>
<dbReference type="Gene3D" id="4.10.240.10">
    <property type="entry name" value="Zn(2)-C6 fungal-type DNA-binding domain"/>
    <property type="match status" value="1"/>
</dbReference>
<feature type="compositionally biased region" description="Gly residues" evidence="4">
    <location>
        <begin position="650"/>
        <end position="660"/>
    </location>
</feature>
<dbReference type="Pfam" id="PF04082">
    <property type="entry name" value="Fungal_trans"/>
    <property type="match status" value="1"/>
</dbReference>
<dbReference type="EMBL" id="JAVFKD010000016">
    <property type="protein sequence ID" value="KAK5987150.1"/>
    <property type="molecule type" value="Genomic_DNA"/>
</dbReference>
<dbReference type="PROSITE" id="PS50048">
    <property type="entry name" value="ZN2_CY6_FUNGAL_2"/>
    <property type="match status" value="1"/>
</dbReference>
<dbReference type="Proteomes" id="UP001338125">
    <property type="component" value="Unassembled WGS sequence"/>
</dbReference>
<keyword evidence="7" id="KW-1185">Reference proteome</keyword>
<protein>
    <submittedName>
        <fullName evidence="6">Fusarisetin A cluster transcription factor fsa6-like protein</fullName>
    </submittedName>
</protein>
<dbReference type="InterPro" id="IPR007219">
    <property type="entry name" value="XnlR_reg_dom"/>
</dbReference>
<dbReference type="SUPFAM" id="SSF57701">
    <property type="entry name" value="Zn2/Cys6 DNA-binding domain"/>
    <property type="match status" value="1"/>
</dbReference>
<organism evidence="6 7">
    <name type="scientific">Cladobotryum mycophilum</name>
    <dbReference type="NCBI Taxonomy" id="491253"/>
    <lineage>
        <taxon>Eukaryota</taxon>
        <taxon>Fungi</taxon>
        <taxon>Dikarya</taxon>
        <taxon>Ascomycota</taxon>
        <taxon>Pezizomycotina</taxon>
        <taxon>Sordariomycetes</taxon>
        <taxon>Hypocreomycetidae</taxon>
        <taxon>Hypocreales</taxon>
        <taxon>Hypocreaceae</taxon>
        <taxon>Cladobotryum</taxon>
    </lineage>
</organism>
<dbReference type="InterPro" id="IPR001138">
    <property type="entry name" value="Zn2Cys6_DnaBD"/>
</dbReference>
<accession>A0ABR0S5U5</accession>
<feature type="domain" description="Zn(2)-C6 fungal-type" evidence="5">
    <location>
        <begin position="28"/>
        <end position="59"/>
    </location>
</feature>
<dbReference type="Pfam" id="PF00172">
    <property type="entry name" value="Zn_clus"/>
    <property type="match status" value="1"/>
</dbReference>
<evidence type="ECO:0000259" key="5">
    <source>
        <dbReference type="PROSITE" id="PS50048"/>
    </source>
</evidence>
<feature type="region of interest" description="Disordered" evidence="4">
    <location>
        <begin position="622"/>
        <end position="664"/>
    </location>
</feature>
<comment type="caution">
    <text evidence="6">The sequence shown here is derived from an EMBL/GenBank/DDBJ whole genome shotgun (WGS) entry which is preliminary data.</text>
</comment>
<dbReference type="PANTHER" id="PTHR31001:SF49">
    <property type="entry name" value="ZN(II)2CYS6 TRANSCRIPTION FACTOR (EUROFUNG)"/>
    <property type="match status" value="1"/>
</dbReference>
<comment type="subcellular location">
    <subcellularLocation>
        <location evidence="1">Nucleus</location>
    </subcellularLocation>
</comment>
<proteinExistence type="predicted"/>
<feature type="compositionally biased region" description="Polar residues" evidence="4">
    <location>
        <begin position="635"/>
        <end position="644"/>
    </location>
</feature>
<evidence type="ECO:0000256" key="1">
    <source>
        <dbReference type="ARBA" id="ARBA00004123"/>
    </source>
</evidence>
<evidence type="ECO:0000256" key="2">
    <source>
        <dbReference type="ARBA" id="ARBA00022723"/>
    </source>
</evidence>
<evidence type="ECO:0000313" key="7">
    <source>
        <dbReference type="Proteomes" id="UP001338125"/>
    </source>
</evidence>
<dbReference type="SMART" id="SM00906">
    <property type="entry name" value="Fungal_trans"/>
    <property type="match status" value="1"/>
</dbReference>
<dbReference type="CDD" id="cd00067">
    <property type="entry name" value="GAL4"/>
    <property type="match status" value="1"/>
</dbReference>
<evidence type="ECO:0000256" key="4">
    <source>
        <dbReference type="SAM" id="MobiDB-lite"/>
    </source>
</evidence>
<gene>
    <name evidence="6" type="ORF">PT974_11268</name>
</gene>
<keyword evidence="2" id="KW-0479">Metal-binding</keyword>